<name>A0AAQ3MNT8_VIGMU</name>
<evidence type="ECO:0000313" key="1">
    <source>
        <dbReference type="EMBL" id="WVY94577.1"/>
    </source>
</evidence>
<gene>
    <name evidence="1" type="ORF">V8G54_033665</name>
</gene>
<sequence length="169" mass="18305">MKQEWEQKNHTVKSESHPGCLPCTISAPEFAVGVTGNECVALVDEANRILLRERDLEVEGLDVEGLSTEQSDGKLSGTIRTVLSLSCEPFLALKLSKLFIVDLTLAEFGLGGSPLLEPGLDINVGPSVFVKEDNAFSTDLAGICREERCGLLDSRIKEVLSPIPFPAQH</sequence>
<keyword evidence="2" id="KW-1185">Reference proteome</keyword>
<dbReference type="Proteomes" id="UP001374535">
    <property type="component" value="Chromosome 10"/>
</dbReference>
<accession>A0AAQ3MNT8</accession>
<protein>
    <submittedName>
        <fullName evidence="1">Uncharacterized protein</fullName>
    </submittedName>
</protein>
<dbReference type="AlphaFoldDB" id="A0AAQ3MNT8"/>
<reference evidence="1 2" key="1">
    <citation type="journal article" date="2023" name="Life. Sci Alliance">
        <title>Evolutionary insights into 3D genome organization and epigenetic landscape of Vigna mungo.</title>
        <authorList>
            <person name="Junaid A."/>
            <person name="Singh B."/>
            <person name="Bhatia S."/>
        </authorList>
    </citation>
    <scope>NUCLEOTIDE SEQUENCE [LARGE SCALE GENOMIC DNA]</scope>
    <source>
        <strain evidence="1">Urdbean</strain>
    </source>
</reference>
<organism evidence="1 2">
    <name type="scientific">Vigna mungo</name>
    <name type="common">Black gram</name>
    <name type="synonym">Phaseolus mungo</name>
    <dbReference type="NCBI Taxonomy" id="3915"/>
    <lineage>
        <taxon>Eukaryota</taxon>
        <taxon>Viridiplantae</taxon>
        <taxon>Streptophyta</taxon>
        <taxon>Embryophyta</taxon>
        <taxon>Tracheophyta</taxon>
        <taxon>Spermatophyta</taxon>
        <taxon>Magnoliopsida</taxon>
        <taxon>eudicotyledons</taxon>
        <taxon>Gunneridae</taxon>
        <taxon>Pentapetalae</taxon>
        <taxon>rosids</taxon>
        <taxon>fabids</taxon>
        <taxon>Fabales</taxon>
        <taxon>Fabaceae</taxon>
        <taxon>Papilionoideae</taxon>
        <taxon>50 kb inversion clade</taxon>
        <taxon>NPAAA clade</taxon>
        <taxon>indigoferoid/millettioid clade</taxon>
        <taxon>Phaseoleae</taxon>
        <taxon>Vigna</taxon>
    </lineage>
</organism>
<proteinExistence type="predicted"/>
<dbReference type="EMBL" id="CP144691">
    <property type="protein sequence ID" value="WVY94577.1"/>
    <property type="molecule type" value="Genomic_DNA"/>
</dbReference>
<evidence type="ECO:0000313" key="2">
    <source>
        <dbReference type="Proteomes" id="UP001374535"/>
    </source>
</evidence>